<evidence type="ECO:0000313" key="3">
    <source>
        <dbReference type="Proteomes" id="UP000648187"/>
    </source>
</evidence>
<dbReference type="Gene3D" id="1.10.10.60">
    <property type="entry name" value="Homeodomain-like"/>
    <property type="match status" value="1"/>
</dbReference>
<feature type="compositionally biased region" description="Polar residues" evidence="1">
    <location>
        <begin position="37"/>
        <end position="49"/>
    </location>
</feature>
<name>A0A835GND6_SPOEX</name>
<protein>
    <submittedName>
        <fullName evidence="2">Uncharacterized protein</fullName>
    </submittedName>
</protein>
<feature type="region of interest" description="Disordered" evidence="1">
    <location>
        <begin position="37"/>
        <end position="97"/>
    </location>
</feature>
<proteinExistence type="predicted"/>
<evidence type="ECO:0000313" key="2">
    <source>
        <dbReference type="EMBL" id="KAF9421715.1"/>
    </source>
</evidence>
<keyword evidence="3" id="KW-1185">Reference proteome</keyword>
<dbReference type="EMBL" id="JACKWZ010000022">
    <property type="protein sequence ID" value="KAF9421715.1"/>
    <property type="molecule type" value="Genomic_DNA"/>
</dbReference>
<accession>A0A835GND6</accession>
<feature type="compositionally biased region" description="Polar residues" evidence="1">
    <location>
        <begin position="83"/>
        <end position="97"/>
    </location>
</feature>
<gene>
    <name evidence="2" type="ORF">HW555_002396</name>
</gene>
<sequence length="97" mass="10518">MVNNYKRKSNRNSWDEASMKNAIEKVAAGEMGLNKASHQFLPSTSKASQPSPPVLSTEDLQPLVSRDNQPSTSRANEAANDVENISASTTPSIEDID</sequence>
<organism evidence="2 3">
    <name type="scientific">Spodoptera exigua</name>
    <name type="common">Beet armyworm</name>
    <name type="synonym">Noctua fulgens</name>
    <dbReference type="NCBI Taxonomy" id="7107"/>
    <lineage>
        <taxon>Eukaryota</taxon>
        <taxon>Metazoa</taxon>
        <taxon>Ecdysozoa</taxon>
        <taxon>Arthropoda</taxon>
        <taxon>Hexapoda</taxon>
        <taxon>Insecta</taxon>
        <taxon>Pterygota</taxon>
        <taxon>Neoptera</taxon>
        <taxon>Endopterygota</taxon>
        <taxon>Lepidoptera</taxon>
        <taxon>Glossata</taxon>
        <taxon>Ditrysia</taxon>
        <taxon>Noctuoidea</taxon>
        <taxon>Noctuidae</taxon>
        <taxon>Amphipyrinae</taxon>
        <taxon>Spodoptera</taxon>
    </lineage>
</organism>
<evidence type="ECO:0000256" key="1">
    <source>
        <dbReference type="SAM" id="MobiDB-lite"/>
    </source>
</evidence>
<reference evidence="2" key="1">
    <citation type="submission" date="2020-08" db="EMBL/GenBank/DDBJ databases">
        <title>Spodoptera exigua strain:BAW_Kor-Di-RS1 Genome sequencing and assembly.</title>
        <authorList>
            <person name="Kim J."/>
            <person name="Nam H.Y."/>
            <person name="Kwon M."/>
            <person name="Choi J.H."/>
            <person name="Cho S.R."/>
            <person name="Kim G.-H."/>
        </authorList>
    </citation>
    <scope>NUCLEOTIDE SEQUENCE</scope>
    <source>
        <strain evidence="2">BAW_Kor-Di-RS1</strain>
        <tissue evidence="2">Whole-body</tissue>
    </source>
</reference>
<dbReference type="Proteomes" id="UP000648187">
    <property type="component" value="Unassembled WGS sequence"/>
</dbReference>
<feature type="compositionally biased region" description="Polar residues" evidence="1">
    <location>
        <begin position="66"/>
        <end position="75"/>
    </location>
</feature>
<dbReference type="AlphaFoldDB" id="A0A835GND6"/>
<comment type="caution">
    <text evidence="2">The sequence shown here is derived from an EMBL/GenBank/DDBJ whole genome shotgun (WGS) entry which is preliminary data.</text>
</comment>